<dbReference type="Proteomes" id="UP000652847">
    <property type="component" value="Unassembled WGS sequence"/>
</dbReference>
<gene>
    <name evidence="7" type="primary">cytX</name>
    <name evidence="7" type="ORF">H8S54_15625</name>
</gene>
<dbReference type="NCBIfam" id="TIGR02358">
    <property type="entry name" value="thia_cytX"/>
    <property type="match status" value="1"/>
</dbReference>
<dbReference type="AlphaFoldDB" id="A0A8I0AH55"/>
<dbReference type="Pfam" id="PF02133">
    <property type="entry name" value="Transp_cyt_pur"/>
    <property type="match status" value="1"/>
</dbReference>
<protein>
    <submittedName>
        <fullName evidence="7">Putative hydroxymethylpyrimidine transporter CytX</fullName>
    </submittedName>
</protein>
<accession>A0A8I0AH55</accession>
<evidence type="ECO:0000256" key="3">
    <source>
        <dbReference type="ARBA" id="ARBA00022692"/>
    </source>
</evidence>
<feature type="transmembrane region" description="Helical" evidence="6">
    <location>
        <begin position="285"/>
        <end position="303"/>
    </location>
</feature>
<dbReference type="InterPro" id="IPR001248">
    <property type="entry name" value="Pur-cyt_permease"/>
</dbReference>
<keyword evidence="5 6" id="KW-0472">Membrane</keyword>
<dbReference type="Gene3D" id="1.10.4160.10">
    <property type="entry name" value="Hydantoin permease"/>
    <property type="match status" value="1"/>
</dbReference>
<dbReference type="InterPro" id="IPR012732">
    <property type="entry name" value="Thia_CytX"/>
</dbReference>
<reference evidence="7 8" key="1">
    <citation type="submission" date="2020-08" db="EMBL/GenBank/DDBJ databases">
        <title>Genome public.</title>
        <authorList>
            <person name="Liu C."/>
            <person name="Sun Q."/>
        </authorList>
    </citation>
    <scope>NUCLEOTIDE SEQUENCE [LARGE SCALE GENOMIC DNA]</scope>
    <source>
        <strain evidence="7 8">BX17</strain>
    </source>
</reference>
<feature type="transmembrane region" description="Helical" evidence="6">
    <location>
        <begin position="343"/>
        <end position="360"/>
    </location>
</feature>
<comment type="subcellular location">
    <subcellularLocation>
        <location evidence="1">Membrane</location>
        <topology evidence="1">Multi-pass membrane protein</topology>
    </subcellularLocation>
</comment>
<proteinExistence type="inferred from homology"/>
<dbReference type="GO" id="GO:0015209">
    <property type="term" value="F:cytosine transmembrane transporter activity"/>
    <property type="evidence" value="ECO:0007669"/>
    <property type="project" value="InterPro"/>
</dbReference>
<feature type="transmembrane region" description="Helical" evidence="6">
    <location>
        <begin position="143"/>
        <end position="161"/>
    </location>
</feature>
<name>A0A8I0AH55_9FIRM</name>
<feature type="transmembrane region" description="Helical" evidence="6">
    <location>
        <begin position="212"/>
        <end position="233"/>
    </location>
</feature>
<dbReference type="PANTHER" id="PTHR30569:SF0">
    <property type="entry name" value="CYTOSINE PERMEASE"/>
    <property type="match status" value="1"/>
</dbReference>
<evidence type="ECO:0000256" key="4">
    <source>
        <dbReference type="ARBA" id="ARBA00022989"/>
    </source>
</evidence>
<dbReference type="RefSeq" id="WP_117854858.1">
    <property type="nucleotide sequence ID" value="NZ_JACOOT010000037.1"/>
</dbReference>
<dbReference type="GO" id="GO:0005886">
    <property type="term" value="C:plasma membrane"/>
    <property type="evidence" value="ECO:0007669"/>
    <property type="project" value="TreeGrafter"/>
</dbReference>
<feature type="transmembrane region" description="Helical" evidence="6">
    <location>
        <begin position="309"/>
        <end position="331"/>
    </location>
</feature>
<dbReference type="EMBL" id="JACOOT010000037">
    <property type="protein sequence ID" value="MBC5652497.1"/>
    <property type="molecule type" value="Genomic_DNA"/>
</dbReference>
<dbReference type="InterPro" id="IPR030191">
    <property type="entry name" value="CodB"/>
</dbReference>
<evidence type="ECO:0000256" key="1">
    <source>
        <dbReference type="ARBA" id="ARBA00004141"/>
    </source>
</evidence>
<sequence>MTEKRTSIFENGLIWFGAGVSLAEILTGTYFAPLGFQKGLLAIIIGHLIGCTMLFLAGVIGGKTRRSAMETVKMSFGEKGGIFFSFLNVLQLVGWTAIMIYDGALAADGVLHTGSWVWCLVIGALIVLWIFIGITNLGKINTIAMAALFILTLVLCKLIFFDGGTALAIGEEAMSFGAAVELSVAMPLSWLPLISDYTREAKEPVKATAVSAIIYGLVSCWMYVIGMGAAIYTGESDIAQIMVKAGLGIAGLLIIVFSTVTTTFLDAYSAGISSESVFSRINGKYAAIAVTVIGTIGAIVYPMDNITDFLYLIGSVFAPMIAIQIADFFLLKRADSLGEAVDITNAVIWVIGFILYRILMRIDIPVGNTLPDMVITILICMAARNVFKEKNS</sequence>
<keyword evidence="4 6" id="KW-1133">Transmembrane helix</keyword>
<keyword evidence="3 6" id="KW-0812">Transmembrane</keyword>
<keyword evidence="8" id="KW-1185">Reference proteome</keyword>
<evidence type="ECO:0000256" key="2">
    <source>
        <dbReference type="ARBA" id="ARBA00008974"/>
    </source>
</evidence>
<evidence type="ECO:0000313" key="7">
    <source>
        <dbReference type="EMBL" id="MBC5652497.1"/>
    </source>
</evidence>
<organism evidence="7 8">
    <name type="scientific">Blautia segnis</name>
    <dbReference type="NCBI Taxonomy" id="2763030"/>
    <lineage>
        <taxon>Bacteria</taxon>
        <taxon>Bacillati</taxon>
        <taxon>Bacillota</taxon>
        <taxon>Clostridia</taxon>
        <taxon>Lachnospirales</taxon>
        <taxon>Lachnospiraceae</taxon>
        <taxon>Blautia</taxon>
    </lineage>
</organism>
<feature type="transmembrane region" description="Helical" evidence="6">
    <location>
        <begin position="12"/>
        <end position="33"/>
    </location>
</feature>
<comment type="similarity">
    <text evidence="2">Belongs to the purine-cytosine permease (2.A.39) family.</text>
</comment>
<feature type="transmembrane region" description="Helical" evidence="6">
    <location>
        <begin position="81"/>
        <end position="101"/>
    </location>
</feature>
<feature type="transmembrane region" description="Helical" evidence="6">
    <location>
        <begin position="113"/>
        <end position="131"/>
    </location>
</feature>
<feature type="transmembrane region" description="Helical" evidence="6">
    <location>
        <begin position="245"/>
        <end position="265"/>
    </location>
</feature>
<feature type="transmembrane region" description="Helical" evidence="6">
    <location>
        <begin position="39"/>
        <end position="60"/>
    </location>
</feature>
<dbReference type="PANTHER" id="PTHR30569">
    <property type="entry name" value="CYTOSINE TRANSPORTER CODB"/>
    <property type="match status" value="1"/>
</dbReference>
<evidence type="ECO:0000256" key="6">
    <source>
        <dbReference type="SAM" id="Phobius"/>
    </source>
</evidence>
<evidence type="ECO:0000256" key="5">
    <source>
        <dbReference type="ARBA" id="ARBA00023136"/>
    </source>
</evidence>
<comment type="caution">
    <text evidence="7">The sequence shown here is derived from an EMBL/GenBank/DDBJ whole genome shotgun (WGS) entry which is preliminary data.</text>
</comment>
<evidence type="ECO:0000313" key="8">
    <source>
        <dbReference type="Proteomes" id="UP000652847"/>
    </source>
</evidence>